<gene>
    <name evidence="2" type="ORF">ING2E5B_1216</name>
</gene>
<dbReference type="HOGENOM" id="CLU_1608264_0_0_10"/>
<feature type="signal peptide" evidence="1">
    <location>
        <begin position="1"/>
        <end position="23"/>
    </location>
</feature>
<dbReference type="KEGG" id="pbt:ING2E5B_1216"/>
<dbReference type="Proteomes" id="UP000032417">
    <property type="component" value="Chromosome 1"/>
</dbReference>
<dbReference type="PROSITE" id="PS51257">
    <property type="entry name" value="PROKAR_LIPOPROTEIN"/>
    <property type="match status" value="1"/>
</dbReference>
<sequence>MKRKLLVSIFAGILFLGTAFVMTSCSDSSDDFIETAWNIENFNVTASQWSWNSNLNRWEAVRQLPAIDEFIYEDGVVHGFIFLGTQGVDEVQTPLPYIRSFLEDNGQGGVIDFTETISFEYSHLTNRITFYIEPSDGFQDQNARQNYNFRIVMIW</sequence>
<feature type="chain" id="PRO_5030003001" evidence="1">
    <location>
        <begin position="24"/>
        <end position="155"/>
    </location>
</feature>
<protein>
    <submittedName>
        <fullName evidence="2">Putative secreted protein</fullName>
    </submittedName>
</protein>
<dbReference type="OrthoDB" id="1099084at2"/>
<keyword evidence="3" id="KW-1185">Reference proteome</keyword>
<keyword evidence="1" id="KW-0732">Signal</keyword>
<evidence type="ECO:0000313" key="2">
    <source>
        <dbReference type="EMBL" id="CEA15966.1"/>
    </source>
</evidence>
<dbReference type="AlphaFoldDB" id="A0A098C0L1"/>
<reference evidence="2 3" key="1">
    <citation type="submission" date="2014-08" db="EMBL/GenBank/DDBJ databases">
        <authorList>
            <person name="Wibberg D."/>
        </authorList>
    </citation>
    <scope>NUCLEOTIDE SEQUENCE [LARGE SCALE GENOMIC DNA]</scope>
    <source>
        <strain evidence="3">ING2-E5B</strain>
    </source>
</reference>
<name>A0A098C0L1_9BACT</name>
<accession>A0A098C0L1</accession>
<dbReference type="STRING" id="1562970.ING2E5B_1216"/>
<dbReference type="EMBL" id="LN515532">
    <property type="protein sequence ID" value="CEA15966.1"/>
    <property type="molecule type" value="Genomic_DNA"/>
</dbReference>
<evidence type="ECO:0000313" key="3">
    <source>
        <dbReference type="Proteomes" id="UP000032417"/>
    </source>
</evidence>
<evidence type="ECO:0000256" key="1">
    <source>
        <dbReference type="SAM" id="SignalP"/>
    </source>
</evidence>
<proteinExistence type="predicted"/>
<organism evidence="2 3">
    <name type="scientific">Fermentimonas caenicola</name>
    <dbReference type="NCBI Taxonomy" id="1562970"/>
    <lineage>
        <taxon>Bacteria</taxon>
        <taxon>Pseudomonadati</taxon>
        <taxon>Bacteroidota</taxon>
        <taxon>Bacteroidia</taxon>
        <taxon>Bacteroidales</taxon>
        <taxon>Dysgonomonadaceae</taxon>
        <taxon>Fermentimonas</taxon>
    </lineage>
</organism>